<evidence type="ECO:0000256" key="1">
    <source>
        <dbReference type="ARBA" id="ARBA00005964"/>
    </source>
</evidence>
<keyword evidence="6" id="KW-1185">Reference proteome</keyword>
<dbReference type="EMBL" id="ML769478">
    <property type="protein sequence ID" value="KAE9398767.1"/>
    <property type="molecule type" value="Genomic_DNA"/>
</dbReference>
<protein>
    <recommendedName>
        <fullName evidence="3">Carboxylic ester hydrolase</fullName>
        <ecNumber evidence="3">3.1.1.-</ecNumber>
    </recommendedName>
</protein>
<sequence length="577" mass="62106">MYIKILSRPFLPAPLLLALTTHILQLSQAAAQLTSPLGPVVDLGYAAFAGNSTSPSGILNSNVTFFGGIPYAEPPLGDLRWRAPKNLDENATTQDGKITDARNWGPPCIQRPAVVGIGSEDCLTLNVWKPTNASEGDKLPVAVYIHGGGFYYGTPQGFPLYDWVAQHPTGIIGASITYRLGMLGFLGGPTVDDVDDIDLNVGLLDQRAGLEWIQRNIANFGGDPDDVTIYGESAGGASMVMHITAYGGTKPAPFKRVVTESIGFGPTLTDAQIEEYTTAAVGFVGCPTSGTGIFACMRNASLGAIVGAINFIPNGEFAPVVEGPGGFMPDLPSSLIRSGNFSTVDAVIAGHCTGDGKTFAGGSPDQFVTDEDIKRIVFTRWPGVSNETQDQALAMYPAPNTTDPQITSEWDRAWMMAGEIIFTCMDWFLAEAMLNRSVEDVFSYAWNVPDTVLFNAKPYLGAMHTSDLYFLFDGTNTFANAGNSFTPFNASELAVSKEAIAYWTSFAQSGDPSTTKLSTSPEWDLFASTNSNDTRQRMFITRGNDTATASHMQFVSSAERERCQFWMSEGVTNQTRI</sequence>
<dbReference type="AlphaFoldDB" id="A0A6A4HP24"/>
<evidence type="ECO:0000259" key="4">
    <source>
        <dbReference type="Pfam" id="PF00135"/>
    </source>
</evidence>
<dbReference type="PROSITE" id="PS00122">
    <property type="entry name" value="CARBOXYLESTERASE_B_1"/>
    <property type="match status" value="1"/>
</dbReference>
<proteinExistence type="inferred from homology"/>
<dbReference type="Pfam" id="PF00135">
    <property type="entry name" value="COesterase"/>
    <property type="match status" value="1"/>
</dbReference>
<evidence type="ECO:0000256" key="2">
    <source>
        <dbReference type="ARBA" id="ARBA00022801"/>
    </source>
</evidence>
<reference evidence="5" key="1">
    <citation type="journal article" date="2019" name="Environ. Microbiol.">
        <title>Fungal ecological strategies reflected in gene transcription - a case study of two litter decomposers.</title>
        <authorList>
            <person name="Barbi F."/>
            <person name="Kohler A."/>
            <person name="Barry K."/>
            <person name="Baskaran P."/>
            <person name="Daum C."/>
            <person name="Fauchery L."/>
            <person name="Ihrmark K."/>
            <person name="Kuo A."/>
            <person name="LaButti K."/>
            <person name="Lipzen A."/>
            <person name="Morin E."/>
            <person name="Grigoriev I.V."/>
            <person name="Henrissat B."/>
            <person name="Lindahl B."/>
            <person name="Martin F."/>
        </authorList>
    </citation>
    <scope>NUCLEOTIDE SEQUENCE</scope>
    <source>
        <strain evidence="5">JB14</strain>
    </source>
</reference>
<dbReference type="PROSITE" id="PS00941">
    <property type="entry name" value="CARBOXYLESTERASE_B_2"/>
    <property type="match status" value="1"/>
</dbReference>
<dbReference type="OrthoDB" id="408631at2759"/>
<dbReference type="Gene3D" id="3.40.50.1820">
    <property type="entry name" value="alpha/beta hydrolase"/>
    <property type="match status" value="1"/>
</dbReference>
<feature type="chain" id="PRO_5025714859" description="Carboxylic ester hydrolase" evidence="3">
    <location>
        <begin position="30"/>
        <end position="577"/>
    </location>
</feature>
<name>A0A6A4HP24_9AGAR</name>
<dbReference type="PANTHER" id="PTHR11559">
    <property type="entry name" value="CARBOXYLESTERASE"/>
    <property type="match status" value="1"/>
</dbReference>
<evidence type="ECO:0000256" key="3">
    <source>
        <dbReference type="RuleBase" id="RU361235"/>
    </source>
</evidence>
<feature type="signal peptide" evidence="3">
    <location>
        <begin position="1"/>
        <end position="29"/>
    </location>
</feature>
<organism evidence="5 6">
    <name type="scientific">Gymnopus androsaceus JB14</name>
    <dbReference type="NCBI Taxonomy" id="1447944"/>
    <lineage>
        <taxon>Eukaryota</taxon>
        <taxon>Fungi</taxon>
        <taxon>Dikarya</taxon>
        <taxon>Basidiomycota</taxon>
        <taxon>Agaricomycotina</taxon>
        <taxon>Agaricomycetes</taxon>
        <taxon>Agaricomycetidae</taxon>
        <taxon>Agaricales</taxon>
        <taxon>Marasmiineae</taxon>
        <taxon>Omphalotaceae</taxon>
        <taxon>Gymnopus</taxon>
    </lineage>
</organism>
<dbReference type="InterPro" id="IPR002018">
    <property type="entry name" value="CarbesteraseB"/>
</dbReference>
<comment type="similarity">
    <text evidence="1 3">Belongs to the type-B carboxylesterase/lipase family.</text>
</comment>
<dbReference type="InterPro" id="IPR050309">
    <property type="entry name" value="Type-B_Carboxylest/Lipase"/>
</dbReference>
<dbReference type="InterPro" id="IPR029058">
    <property type="entry name" value="AB_hydrolase_fold"/>
</dbReference>
<dbReference type="EC" id="3.1.1.-" evidence="3"/>
<evidence type="ECO:0000313" key="5">
    <source>
        <dbReference type="EMBL" id="KAE9398767.1"/>
    </source>
</evidence>
<dbReference type="Proteomes" id="UP000799118">
    <property type="component" value="Unassembled WGS sequence"/>
</dbReference>
<feature type="domain" description="Carboxylesterase type B" evidence="4">
    <location>
        <begin position="39"/>
        <end position="566"/>
    </location>
</feature>
<keyword evidence="2 3" id="KW-0378">Hydrolase</keyword>
<accession>A0A6A4HP24</accession>
<dbReference type="SUPFAM" id="SSF53474">
    <property type="entry name" value="alpha/beta-Hydrolases"/>
    <property type="match status" value="1"/>
</dbReference>
<dbReference type="GO" id="GO:0016787">
    <property type="term" value="F:hydrolase activity"/>
    <property type="evidence" value="ECO:0007669"/>
    <property type="project" value="UniProtKB-KW"/>
</dbReference>
<evidence type="ECO:0000313" key="6">
    <source>
        <dbReference type="Proteomes" id="UP000799118"/>
    </source>
</evidence>
<gene>
    <name evidence="5" type="ORF">BT96DRAFT_720947</name>
</gene>
<keyword evidence="3" id="KW-0732">Signal</keyword>
<dbReference type="InterPro" id="IPR019826">
    <property type="entry name" value="Carboxylesterase_B_AS"/>
</dbReference>
<dbReference type="InterPro" id="IPR019819">
    <property type="entry name" value="Carboxylesterase_B_CS"/>
</dbReference>